<dbReference type="OrthoDB" id="3723842at2"/>
<dbReference type="InterPro" id="IPR029058">
    <property type="entry name" value="AB_hydrolase_fold"/>
</dbReference>
<dbReference type="Gene3D" id="3.40.50.1820">
    <property type="entry name" value="alpha/beta hydrolase"/>
    <property type="match status" value="1"/>
</dbReference>
<evidence type="ECO:0000256" key="2">
    <source>
        <dbReference type="SAM" id="Phobius"/>
    </source>
</evidence>
<dbReference type="AlphaFoldDB" id="A0A2V4MT23"/>
<dbReference type="SUPFAM" id="SSF53474">
    <property type="entry name" value="alpha/beta-Hydrolases"/>
    <property type="match status" value="1"/>
</dbReference>
<keyword evidence="4" id="KW-1185">Reference proteome</keyword>
<feature type="transmembrane region" description="Helical" evidence="2">
    <location>
        <begin position="98"/>
        <end position="121"/>
    </location>
</feature>
<dbReference type="Pfam" id="PF00756">
    <property type="entry name" value="Esterase"/>
    <property type="match status" value="1"/>
</dbReference>
<organism evidence="3 4">
    <name type="scientific">Streptomyces tateyamensis</name>
    <dbReference type="NCBI Taxonomy" id="565073"/>
    <lineage>
        <taxon>Bacteria</taxon>
        <taxon>Bacillati</taxon>
        <taxon>Actinomycetota</taxon>
        <taxon>Actinomycetes</taxon>
        <taxon>Kitasatosporales</taxon>
        <taxon>Streptomycetaceae</taxon>
        <taxon>Streptomyces</taxon>
    </lineage>
</organism>
<keyword evidence="2" id="KW-1133">Transmembrane helix</keyword>
<evidence type="ECO:0000256" key="1">
    <source>
        <dbReference type="SAM" id="MobiDB-lite"/>
    </source>
</evidence>
<dbReference type="Proteomes" id="UP000248039">
    <property type="component" value="Unassembled WGS sequence"/>
</dbReference>
<reference evidence="3 4" key="1">
    <citation type="submission" date="2018-03" db="EMBL/GenBank/DDBJ databases">
        <title>Bioinformatic expansion and discovery of thiopeptide antibiotics.</title>
        <authorList>
            <person name="Schwalen C.J."/>
            <person name="Hudson G.A."/>
            <person name="Mitchell D.A."/>
        </authorList>
    </citation>
    <scope>NUCLEOTIDE SEQUENCE [LARGE SCALE GENOMIC DNA]</scope>
    <source>
        <strain evidence="3 4">ATCC 21389</strain>
    </source>
</reference>
<dbReference type="RefSeq" id="WP_110673328.1">
    <property type="nucleotide sequence ID" value="NZ_PYBW01000174.1"/>
</dbReference>
<comment type="caution">
    <text evidence="3">The sequence shown here is derived from an EMBL/GenBank/DDBJ whole genome shotgun (WGS) entry which is preliminary data.</text>
</comment>
<gene>
    <name evidence="3" type="ORF">C7C46_31395</name>
</gene>
<feature type="region of interest" description="Disordered" evidence="1">
    <location>
        <begin position="412"/>
        <end position="431"/>
    </location>
</feature>
<keyword evidence="2" id="KW-0472">Membrane</keyword>
<keyword evidence="2" id="KW-0812">Transmembrane</keyword>
<dbReference type="EMBL" id="PYBW01000174">
    <property type="protein sequence ID" value="PYC66491.1"/>
    <property type="molecule type" value="Genomic_DNA"/>
</dbReference>
<dbReference type="GO" id="GO:0016747">
    <property type="term" value="F:acyltransferase activity, transferring groups other than amino-acyl groups"/>
    <property type="evidence" value="ECO:0007669"/>
    <property type="project" value="TreeGrafter"/>
</dbReference>
<dbReference type="PANTHER" id="PTHR48098:SF1">
    <property type="entry name" value="DIACYLGLYCEROL ACYLTRANSFERASE_MYCOLYLTRANSFERASE AG85A"/>
    <property type="match status" value="1"/>
</dbReference>
<evidence type="ECO:0008006" key="5">
    <source>
        <dbReference type="Google" id="ProtNLM"/>
    </source>
</evidence>
<accession>A0A2V4MT23</accession>
<feature type="transmembrane region" description="Helical" evidence="2">
    <location>
        <begin position="68"/>
        <end position="86"/>
    </location>
</feature>
<name>A0A2V4MT23_9ACTN</name>
<evidence type="ECO:0000313" key="3">
    <source>
        <dbReference type="EMBL" id="PYC66491.1"/>
    </source>
</evidence>
<evidence type="ECO:0000313" key="4">
    <source>
        <dbReference type="Proteomes" id="UP000248039"/>
    </source>
</evidence>
<dbReference type="PANTHER" id="PTHR48098">
    <property type="entry name" value="ENTEROCHELIN ESTERASE-RELATED"/>
    <property type="match status" value="1"/>
</dbReference>
<dbReference type="InterPro" id="IPR050583">
    <property type="entry name" value="Mycobacterial_A85_antigen"/>
</dbReference>
<sequence>MNVSLLGGWFPWAVQLAAAAALLAAAGWRDRHWRLRRLPAALGAAAALTALLGLLAVTVGGITDPLPLALWFWLGVAVAAFAVLAVGWRGARWWRRGLAPLAALLAVVSAGLALNASTGYYPTVGDAVGELSGDPLPQQVTLAQLSSLTGKTTTGRIVGVDIPDTASGFSHRQELVYLPPAWFRSRSRPKLPVLEMIGGEFAAPDNWVRAGNAVQTADAYAAQHGGFAPVMVFADATGGFKVDTECVDGPNGKAEDHLVKDIPPFVEKTFNTATDPHKWGVVGWSMGGTCAVDLAVEHPDVFAHFEDISGDLGPNTGNKQQTIDKLYGGDAAAWAAHDPLTVLGHHPKYKNASGWFESGDQEGNHIAQARQLDAAARKDGMRTQVVVEPGRHVWQFAATAFARALPWLSQQLGTPGPHQSAPAPTPAVPKG</sequence>
<dbReference type="InterPro" id="IPR000801">
    <property type="entry name" value="Esterase-like"/>
</dbReference>
<feature type="transmembrane region" description="Helical" evidence="2">
    <location>
        <begin position="40"/>
        <end position="62"/>
    </location>
</feature>
<proteinExistence type="predicted"/>
<feature type="transmembrane region" description="Helical" evidence="2">
    <location>
        <begin position="6"/>
        <end position="28"/>
    </location>
</feature>
<protein>
    <recommendedName>
        <fullName evidence="5">Esterase</fullName>
    </recommendedName>
</protein>